<feature type="domain" description="ATPase AAA-type core" evidence="1">
    <location>
        <begin position="278"/>
        <end position="398"/>
    </location>
</feature>
<accession>A0ABU5JN35</accession>
<evidence type="ECO:0000313" key="3">
    <source>
        <dbReference type="Proteomes" id="UP001290101"/>
    </source>
</evidence>
<evidence type="ECO:0000313" key="2">
    <source>
        <dbReference type="EMBL" id="MDZ5494040.1"/>
    </source>
</evidence>
<dbReference type="SUPFAM" id="SSF52540">
    <property type="entry name" value="P-loop containing nucleoside triphosphate hydrolases"/>
    <property type="match status" value="1"/>
</dbReference>
<protein>
    <submittedName>
        <fullName evidence="2">AAA family ATPase</fullName>
    </submittedName>
</protein>
<sequence length="481" mass="52661">MTTSKVALHGGGASKVSGIYEDHWTMYVLIDLLIGLAESITLEPPGTAGVGFEFFVDRAGTREWHQVKYQNSQLGKWTLAALQGEDVLKNFRSKLAGDERSTCVFVSAHAAHPLGKLCDHATESTSLAYFIAHFLSSKELTDAFNDLQHKHWNVTDQEAWTWLRSRIRTRTLDAWTLEERLRERAGAFLHGDPKDAVAALLGVVRGALYRPLDRDELIRRLAEDGTTLRGTGASATEVHAATERFRTGVEESLVNASFLAREEVPRITRCLRSSHSALVTGGKGCGKSAVLAGVVRELLLSDVEVLTIDVTRLVRETSSAEVGRTLGLATPPAAALAAVARNKPAVLAIDSLDSVGVNRDKPIELFRAVSEVMREATAYPNMAVLVSCRTEDLDTDTRLRSLVREPDPAAQFDVALLSREQAAGALVTAGHDLSKFDEDQITILRNPGNLRILTKVPPAELFDFATEQELINGYLDWAVRT</sequence>
<reference evidence="2 3" key="1">
    <citation type="submission" date="2023-12" db="EMBL/GenBank/DDBJ databases">
        <title>Micromonospora sp. nov., isolated from Atacama Desert.</title>
        <authorList>
            <person name="Carro L."/>
            <person name="Golinska P."/>
            <person name="Klenk H.-P."/>
            <person name="Goodfellow M."/>
        </authorList>
    </citation>
    <scope>NUCLEOTIDE SEQUENCE [LARGE SCALE GENOMIC DNA]</scope>
    <source>
        <strain evidence="2 3">4G53</strain>
    </source>
</reference>
<dbReference type="Proteomes" id="UP001290101">
    <property type="component" value="Unassembled WGS sequence"/>
</dbReference>
<dbReference type="Gene3D" id="3.40.50.300">
    <property type="entry name" value="P-loop containing nucleotide triphosphate hydrolases"/>
    <property type="match status" value="1"/>
</dbReference>
<name>A0ABU5JN35_9ACTN</name>
<organism evidence="2 3">
    <name type="scientific">Micromonospora sicca</name>
    <dbReference type="NCBI Taxonomy" id="2202420"/>
    <lineage>
        <taxon>Bacteria</taxon>
        <taxon>Bacillati</taxon>
        <taxon>Actinomycetota</taxon>
        <taxon>Actinomycetes</taxon>
        <taxon>Micromonosporales</taxon>
        <taxon>Micromonosporaceae</taxon>
        <taxon>Micromonospora</taxon>
    </lineage>
</organism>
<proteinExistence type="predicted"/>
<keyword evidence="3" id="KW-1185">Reference proteome</keyword>
<dbReference type="Pfam" id="PF00004">
    <property type="entry name" value="AAA"/>
    <property type="match status" value="1"/>
</dbReference>
<comment type="caution">
    <text evidence="2">The sequence shown here is derived from an EMBL/GenBank/DDBJ whole genome shotgun (WGS) entry which is preliminary data.</text>
</comment>
<dbReference type="InterPro" id="IPR027417">
    <property type="entry name" value="P-loop_NTPase"/>
</dbReference>
<dbReference type="InterPro" id="IPR003959">
    <property type="entry name" value="ATPase_AAA_core"/>
</dbReference>
<dbReference type="EMBL" id="JAXOTQ010000059">
    <property type="protein sequence ID" value="MDZ5494040.1"/>
    <property type="molecule type" value="Genomic_DNA"/>
</dbReference>
<dbReference type="RefSeq" id="WP_322443560.1">
    <property type="nucleotide sequence ID" value="NZ_JAXOTQ010000059.1"/>
</dbReference>
<evidence type="ECO:0000259" key="1">
    <source>
        <dbReference type="Pfam" id="PF00004"/>
    </source>
</evidence>
<gene>
    <name evidence="2" type="ORF">U2F25_32090</name>
</gene>